<sequence>MTTTTSARSTPAARTPRADVAGAGTITPADAAAALGAGTSLLAGRYRVDLESGACLWSPELEAIHGRAPLDAFGGLAELRSRVHPDDAKVAPSTLDAARRGRLFAAAHRIVDARGRARTVLVIGDPRRSPGTGVVGEIGGYAVDVSSVVHDAVEREADRAVTRAMATGAVVERAVGALMVLAGLDATEAGQALSHAAETAEVPVADAARQVLARLAKRGPGDGPAAATEALDAVRPGSRHDNGARLARRITRRAG</sequence>
<evidence type="ECO:0000259" key="2">
    <source>
        <dbReference type="PROSITE" id="PS50921"/>
    </source>
</evidence>
<dbReference type="SMART" id="SM01012">
    <property type="entry name" value="ANTAR"/>
    <property type="match status" value="1"/>
</dbReference>
<evidence type="ECO:0000256" key="1">
    <source>
        <dbReference type="SAM" id="MobiDB-lite"/>
    </source>
</evidence>
<accession>A0A5P9Q9L6</accession>
<reference evidence="3 4" key="1">
    <citation type="submission" date="2019-10" db="EMBL/GenBank/DDBJ databases">
        <title>Genome sequence of Luteimicrobium xylanilyticum HY-24.</title>
        <authorList>
            <person name="Kim D.Y."/>
            <person name="Park H.-Y."/>
        </authorList>
    </citation>
    <scope>NUCLEOTIDE SEQUENCE [LARGE SCALE GENOMIC DNA]</scope>
    <source>
        <strain evidence="3 4">HY-24</strain>
    </source>
</reference>
<feature type="region of interest" description="Disordered" evidence="1">
    <location>
        <begin position="235"/>
        <end position="255"/>
    </location>
</feature>
<dbReference type="Gene3D" id="1.10.10.10">
    <property type="entry name" value="Winged helix-like DNA-binding domain superfamily/Winged helix DNA-binding domain"/>
    <property type="match status" value="1"/>
</dbReference>
<proteinExistence type="predicted"/>
<dbReference type="EMBL" id="CP045529">
    <property type="protein sequence ID" value="QFU98124.1"/>
    <property type="molecule type" value="Genomic_DNA"/>
</dbReference>
<dbReference type="PROSITE" id="PS50921">
    <property type="entry name" value="ANTAR"/>
    <property type="match status" value="1"/>
</dbReference>
<dbReference type="Pfam" id="PF08447">
    <property type="entry name" value="PAS_3"/>
    <property type="match status" value="1"/>
</dbReference>
<protein>
    <recommendedName>
        <fullName evidence="2">ANTAR domain-containing protein</fullName>
    </recommendedName>
</protein>
<name>A0A5P9Q9L6_9MICO</name>
<feature type="compositionally biased region" description="Basic residues" evidence="1">
    <location>
        <begin position="246"/>
        <end position="255"/>
    </location>
</feature>
<keyword evidence="4" id="KW-1185">Reference proteome</keyword>
<dbReference type="RefSeq" id="WP_194174382.1">
    <property type="nucleotide sequence ID" value="NZ_BAABIH010000027.1"/>
</dbReference>
<dbReference type="AlphaFoldDB" id="A0A5P9Q9L6"/>
<dbReference type="InterPro" id="IPR013655">
    <property type="entry name" value="PAS_fold_3"/>
</dbReference>
<feature type="compositionally biased region" description="Low complexity" evidence="1">
    <location>
        <begin position="1"/>
        <end position="15"/>
    </location>
</feature>
<dbReference type="InterPro" id="IPR036388">
    <property type="entry name" value="WH-like_DNA-bd_sf"/>
</dbReference>
<dbReference type="Gene3D" id="3.30.450.20">
    <property type="entry name" value="PAS domain"/>
    <property type="match status" value="1"/>
</dbReference>
<dbReference type="InterPro" id="IPR035965">
    <property type="entry name" value="PAS-like_dom_sf"/>
</dbReference>
<gene>
    <name evidence="3" type="ORF">KDY119_01633</name>
</gene>
<organism evidence="3 4">
    <name type="scientific">Luteimicrobium xylanilyticum</name>
    <dbReference type="NCBI Taxonomy" id="1133546"/>
    <lineage>
        <taxon>Bacteria</taxon>
        <taxon>Bacillati</taxon>
        <taxon>Actinomycetota</taxon>
        <taxon>Actinomycetes</taxon>
        <taxon>Micrococcales</taxon>
        <taxon>Luteimicrobium</taxon>
    </lineage>
</organism>
<dbReference type="Proteomes" id="UP000326702">
    <property type="component" value="Chromosome"/>
</dbReference>
<feature type="region of interest" description="Disordered" evidence="1">
    <location>
        <begin position="1"/>
        <end position="21"/>
    </location>
</feature>
<dbReference type="InterPro" id="IPR005561">
    <property type="entry name" value="ANTAR"/>
</dbReference>
<evidence type="ECO:0000313" key="3">
    <source>
        <dbReference type="EMBL" id="QFU98124.1"/>
    </source>
</evidence>
<evidence type="ECO:0000313" key="4">
    <source>
        <dbReference type="Proteomes" id="UP000326702"/>
    </source>
</evidence>
<dbReference type="Pfam" id="PF03861">
    <property type="entry name" value="ANTAR"/>
    <property type="match status" value="1"/>
</dbReference>
<feature type="domain" description="ANTAR" evidence="2">
    <location>
        <begin position="151"/>
        <end position="212"/>
    </location>
</feature>
<dbReference type="GO" id="GO:0003723">
    <property type="term" value="F:RNA binding"/>
    <property type="evidence" value="ECO:0007669"/>
    <property type="project" value="InterPro"/>
</dbReference>
<dbReference type="SUPFAM" id="SSF55785">
    <property type="entry name" value="PYP-like sensor domain (PAS domain)"/>
    <property type="match status" value="1"/>
</dbReference>
<dbReference type="KEGG" id="lxl:KDY119_01633"/>